<protein>
    <submittedName>
        <fullName evidence="1">BnaAnng24380D protein</fullName>
    </submittedName>
</protein>
<proteinExistence type="predicted"/>
<dbReference type="EMBL" id="LK036184">
    <property type="protein sequence ID" value="CDY67502.1"/>
    <property type="molecule type" value="Genomic_DNA"/>
</dbReference>
<keyword evidence="2" id="KW-1185">Reference proteome</keyword>
<dbReference type="Gramene" id="CDY67502">
    <property type="protein sequence ID" value="CDY67502"/>
    <property type="gene ID" value="GSBRNA2T00064319001"/>
</dbReference>
<dbReference type="Proteomes" id="UP000028999">
    <property type="component" value="Unassembled WGS sequence"/>
</dbReference>
<sequence>MGERKVLNNKRRFDLCFRFVFGATHVVITCRKALNSIAVKNKS</sequence>
<organism evidence="1 2">
    <name type="scientific">Brassica napus</name>
    <name type="common">Rape</name>
    <dbReference type="NCBI Taxonomy" id="3708"/>
    <lineage>
        <taxon>Eukaryota</taxon>
        <taxon>Viridiplantae</taxon>
        <taxon>Streptophyta</taxon>
        <taxon>Embryophyta</taxon>
        <taxon>Tracheophyta</taxon>
        <taxon>Spermatophyta</taxon>
        <taxon>Magnoliopsida</taxon>
        <taxon>eudicotyledons</taxon>
        <taxon>Gunneridae</taxon>
        <taxon>Pentapetalae</taxon>
        <taxon>rosids</taxon>
        <taxon>malvids</taxon>
        <taxon>Brassicales</taxon>
        <taxon>Brassicaceae</taxon>
        <taxon>Brassiceae</taxon>
        <taxon>Brassica</taxon>
    </lineage>
</organism>
<gene>
    <name evidence="1" type="primary">BnaAnng24380D</name>
    <name evidence="1" type="ORF">GSBRNA2T00064319001</name>
</gene>
<dbReference type="PaxDb" id="3708-A0A078JQ26"/>
<evidence type="ECO:0000313" key="2">
    <source>
        <dbReference type="Proteomes" id="UP000028999"/>
    </source>
</evidence>
<accession>A0A078JQ26</accession>
<reference evidence="1 2" key="1">
    <citation type="journal article" date="2014" name="Science">
        <title>Plant genetics. Early allopolyploid evolution in the post-Neolithic Brassica napus oilseed genome.</title>
        <authorList>
            <person name="Chalhoub B."/>
            <person name="Denoeud F."/>
            <person name="Liu S."/>
            <person name="Parkin I.A."/>
            <person name="Tang H."/>
            <person name="Wang X."/>
            <person name="Chiquet J."/>
            <person name="Belcram H."/>
            <person name="Tong C."/>
            <person name="Samans B."/>
            <person name="Correa M."/>
            <person name="Da Silva C."/>
            <person name="Just J."/>
            <person name="Falentin C."/>
            <person name="Koh C.S."/>
            <person name="Le Clainche I."/>
            <person name="Bernard M."/>
            <person name="Bento P."/>
            <person name="Noel B."/>
            <person name="Labadie K."/>
            <person name="Alberti A."/>
            <person name="Charles M."/>
            <person name="Arnaud D."/>
            <person name="Guo H."/>
            <person name="Daviaud C."/>
            <person name="Alamery S."/>
            <person name="Jabbari K."/>
            <person name="Zhao M."/>
            <person name="Edger P.P."/>
            <person name="Chelaifa H."/>
            <person name="Tack D."/>
            <person name="Lassalle G."/>
            <person name="Mestiri I."/>
            <person name="Schnel N."/>
            <person name="Le Paslier M.C."/>
            <person name="Fan G."/>
            <person name="Renault V."/>
            <person name="Bayer P.E."/>
            <person name="Golicz A.A."/>
            <person name="Manoli S."/>
            <person name="Lee T.H."/>
            <person name="Thi V.H."/>
            <person name="Chalabi S."/>
            <person name="Hu Q."/>
            <person name="Fan C."/>
            <person name="Tollenaere R."/>
            <person name="Lu Y."/>
            <person name="Battail C."/>
            <person name="Shen J."/>
            <person name="Sidebottom C.H."/>
            <person name="Wang X."/>
            <person name="Canaguier A."/>
            <person name="Chauveau A."/>
            <person name="Berard A."/>
            <person name="Deniot G."/>
            <person name="Guan M."/>
            <person name="Liu Z."/>
            <person name="Sun F."/>
            <person name="Lim Y.P."/>
            <person name="Lyons E."/>
            <person name="Town C.D."/>
            <person name="Bancroft I."/>
            <person name="Wang X."/>
            <person name="Meng J."/>
            <person name="Ma J."/>
            <person name="Pires J.C."/>
            <person name="King G.J."/>
            <person name="Brunel D."/>
            <person name="Delourme R."/>
            <person name="Renard M."/>
            <person name="Aury J.M."/>
            <person name="Adams K.L."/>
            <person name="Batley J."/>
            <person name="Snowdon R.J."/>
            <person name="Tost J."/>
            <person name="Edwards D."/>
            <person name="Zhou Y."/>
            <person name="Hua W."/>
            <person name="Sharpe A.G."/>
            <person name="Paterson A.H."/>
            <person name="Guan C."/>
            <person name="Wincker P."/>
        </authorList>
    </citation>
    <scope>NUCLEOTIDE SEQUENCE [LARGE SCALE GENOMIC DNA]</scope>
    <source>
        <strain evidence="2">cv. Darmor-bzh</strain>
    </source>
</reference>
<dbReference type="AlphaFoldDB" id="A0A078JQ26"/>
<name>A0A078JQ26_BRANA</name>
<evidence type="ECO:0000313" key="1">
    <source>
        <dbReference type="EMBL" id="CDY67502.1"/>
    </source>
</evidence>